<evidence type="ECO:0000313" key="13">
    <source>
        <dbReference type="EMBL" id="EYU45110.1"/>
    </source>
</evidence>
<feature type="compositionally biased region" description="Low complexity" evidence="10">
    <location>
        <begin position="14"/>
        <end position="23"/>
    </location>
</feature>
<sequence length="348" mass="39604">MAIRRTLSKRLFSATTPDSISPITTPPPSMAARPNAAKANHHREFITSPDSATAGFFRRFLQRRSINNDHSSPADAFPSFLTLPVGEKLREKIRSMNVSAGGDHRLHLDELIPPRPTAAEEEGFRVAAADAKRVLRFVRMEQIRETLRNIPASAIPHGEFVRICGDVCGDREMGPEFAKTLDESGNVIVLGGVVFLRPDQVAKSMETLISQSIAMPNDPRRKELDNLEHEKALIDKKARSIVRAELYCGLGFMIAQTLGFMRLTFWELSWDVMEPICFFVTSLHFALAYGFFLRTSKEPSFEGYFQRRFRVKQKKLMELHSFDLERYNQLCEAFYPSYGKQYYSKNSV</sequence>
<organism evidence="13 14">
    <name type="scientific">Erythranthe guttata</name>
    <name type="common">Yellow monkey flower</name>
    <name type="synonym">Mimulus guttatus</name>
    <dbReference type="NCBI Taxonomy" id="4155"/>
    <lineage>
        <taxon>Eukaryota</taxon>
        <taxon>Viridiplantae</taxon>
        <taxon>Streptophyta</taxon>
        <taxon>Embryophyta</taxon>
        <taxon>Tracheophyta</taxon>
        <taxon>Spermatophyta</taxon>
        <taxon>Magnoliopsida</taxon>
        <taxon>eudicotyledons</taxon>
        <taxon>Gunneridae</taxon>
        <taxon>Pentapetalae</taxon>
        <taxon>asterids</taxon>
        <taxon>lamiids</taxon>
        <taxon>Lamiales</taxon>
        <taxon>Phrymaceae</taxon>
        <taxon>Erythranthe</taxon>
    </lineage>
</organism>
<evidence type="ECO:0000256" key="9">
    <source>
        <dbReference type="ARBA" id="ARBA00023136"/>
    </source>
</evidence>
<comment type="subcellular location">
    <subcellularLocation>
        <location evidence="1">Membrane</location>
        <topology evidence="1">Multi-pass membrane protein</topology>
    </subcellularLocation>
</comment>
<comment type="similarity">
    <text evidence="2">Belongs to the MCU (TC 1.A.77) family.</text>
</comment>
<keyword evidence="9 11" id="KW-0472">Membrane</keyword>
<dbReference type="PANTHER" id="PTHR13462:SF17">
    <property type="entry name" value="CALCIUM UNIPORTER PROTEIN 4, MITOCHONDRIAL"/>
    <property type="match status" value="1"/>
</dbReference>
<evidence type="ECO:0000256" key="6">
    <source>
        <dbReference type="ARBA" id="ARBA00022837"/>
    </source>
</evidence>
<keyword evidence="4" id="KW-0109">Calcium transport</keyword>
<dbReference type="GO" id="GO:1990246">
    <property type="term" value="C:uniplex complex"/>
    <property type="evidence" value="ECO:0000318"/>
    <property type="project" value="GO_Central"/>
</dbReference>
<keyword evidence="14" id="KW-1185">Reference proteome</keyword>
<keyword evidence="6" id="KW-0106">Calcium</keyword>
<evidence type="ECO:0000256" key="10">
    <source>
        <dbReference type="SAM" id="MobiDB-lite"/>
    </source>
</evidence>
<dbReference type="EMBL" id="KI630200">
    <property type="protein sequence ID" value="EYU45110.1"/>
    <property type="molecule type" value="Genomic_DNA"/>
</dbReference>
<evidence type="ECO:0000256" key="3">
    <source>
        <dbReference type="ARBA" id="ARBA00022448"/>
    </source>
</evidence>
<feature type="region of interest" description="Disordered" evidence="10">
    <location>
        <begin position="14"/>
        <end position="34"/>
    </location>
</feature>
<dbReference type="AlphaFoldDB" id="A0A022S1K2"/>
<keyword evidence="7 11" id="KW-1133">Transmembrane helix</keyword>
<evidence type="ECO:0000256" key="11">
    <source>
        <dbReference type="SAM" id="Phobius"/>
    </source>
</evidence>
<proteinExistence type="inferred from homology"/>
<evidence type="ECO:0000256" key="2">
    <source>
        <dbReference type="ARBA" id="ARBA00005653"/>
    </source>
</evidence>
<dbReference type="STRING" id="4155.A0A022S1K2"/>
<dbReference type="GO" id="GO:0036444">
    <property type="term" value="P:calcium import into the mitochondrion"/>
    <property type="evidence" value="ECO:0000318"/>
    <property type="project" value="GO_Central"/>
</dbReference>
<dbReference type="GO" id="GO:0051560">
    <property type="term" value="P:mitochondrial calcium ion homeostasis"/>
    <property type="evidence" value="ECO:0000318"/>
    <property type="project" value="GO_Central"/>
</dbReference>
<evidence type="ECO:0000256" key="1">
    <source>
        <dbReference type="ARBA" id="ARBA00004141"/>
    </source>
</evidence>
<feature type="domain" description="Calcium uniporter protein C-terminal" evidence="12">
    <location>
        <begin position="173"/>
        <end position="330"/>
    </location>
</feature>
<accession>A0A022S1K2</accession>
<dbReference type="PANTHER" id="PTHR13462">
    <property type="entry name" value="CALCIUM UNIPORTER PROTEIN, MITOCHONDRIAL"/>
    <property type="match status" value="1"/>
</dbReference>
<evidence type="ECO:0000256" key="8">
    <source>
        <dbReference type="ARBA" id="ARBA00023065"/>
    </source>
</evidence>
<feature type="transmembrane region" description="Helical" evidence="11">
    <location>
        <begin position="272"/>
        <end position="292"/>
    </location>
</feature>
<gene>
    <name evidence="13" type="ORF">MIMGU_mgv1a019839mg</name>
</gene>
<dbReference type="Pfam" id="PF04678">
    <property type="entry name" value="MCU"/>
    <property type="match status" value="1"/>
</dbReference>
<dbReference type="GO" id="GO:0015292">
    <property type="term" value="F:uniporter activity"/>
    <property type="evidence" value="ECO:0000318"/>
    <property type="project" value="GO_Central"/>
</dbReference>
<dbReference type="InterPro" id="IPR039055">
    <property type="entry name" value="MCU_fam"/>
</dbReference>
<feature type="transmembrane region" description="Helical" evidence="11">
    <location>
        <begin position="246"/>
        <end position="266"/>
    </location>
</feature>
<dbReference type="InterPro" id="IPR006769">
    <property type="entry name" value="MCU_C"/>
</dbReference>
<keyword evidence="5 11" id="KW-0812">Transmembrane</keyword>
<dbReference type="eggNOG" id="KOG2966">
    <property type="taxonomic scope" value="Eukaryota"/>
</dbReference>
<evidence type="ECO:0000256" key="7">
    <source>
        <dbReference type="ARBA" id="ARBA00022989"/>
    </source>
</evidence>
<protein>
    <recommendedName>
        <fullName evidence="12">Calcium uniporter protein C-terminal domain-containing protein</fullName>
    </recommendedName>
</protein>
<evidence type="ECO:0000256" key="4">
    <source>
        <dbReference type="ARBA" id="ARBA00022568"/>
    </source>
</evidence>
<evidence type="ECO:0000313" key="14">
    <source>
        <dbReference type="Proteomes" id="UP000030748"/>
    </source>
</evidence>
<evidence type="ECO:0000256" key="5">
    <source>
        <dbReference type="ARBA" id="ARBA00022692"/>
    </source>
</evidence>
<dbReference type="GO" id="GO:0005262">
    <property type="term" value="F:calcium channel activity"/>
    <property type="evidence" value="ECO:0000318"/>
    <property type="project" value="GO_Central"/>
</dbReference>
<reference evidence="13 14" key="1">
    <citation type="journal article" date="2013" name="Proc. Natl. Acad. Sci. U.S.A.">
        <title>Fine-scale variation in meiotic recombination in Mimulus inferred from population shotgun sequencing.</title>
        <authorList>
            <person name="Hellsten U."/>
            <person name="Wright K.M."/>
            <person name="Jenkins J."/>
            <person name="Shu S."/>
            <person name="Yuan Y."/>
            <person name="Wessler S.R."/>
            <person name="Schmutz J."/>
            <person name="Willis J.H."/>
            <person name="Rokhsar D.S."/>
        </authorList>
    </citation>
    <scope>NUCLEOTIDE SEQUENCE [LARGE SCALE GENOMIC DNA]</scope>
    <source>
        <strain evidence="14">cv. DUN x IM62</strain>
    </source>
</reference>
<keyword evidence="8" id="KW-0406">Ion transport</keyword>
<dbReference type="Proteomes" id="UP000030748">
    <property type="component" value="Unassembled WGS sequence"/>
</dbReference>
<name>A0A022S1K2_ERYGU</name>
<keyword evidence="3" id="KW-0813">Transport</keyword>
<feature type="non-terminal residue" evidence="13">
    <location>
        <position position="348"/>
    </location>
</feature>
<evidence type="ECO:0000259" key="12">
    <source>
        <dbReference type="Pfam" id="PF04678"/>
    </source>
</evidence>